<accession>A0A6A2XGR9</accession>
<evidence type="ECO:0000313" key="3">
    <source>
        <dbReference type="EMBL" id="KAE8674983.1"/>
    </source>
</evidence>
<feature type="compositionally biased region" description="Polar residues" evidence="2">
    <location>
        <begin position="167"/>
        <end position="184"/>
    </location>
</feature>
<dbReference type="PANTHER" id="PTHR33167">
    <property type="entry name" value="TRANSCRIPTION FACTOR, PUTATIVE (DUF863)-RELATED"/>
    <property type="match status" value="1"/>
</dbReference>
<proteinExistence type="predicted"/>
<protein>
    <submittedName>
        <fullName evidence="3">Detected protein of confused Function</fullName>
    </submittedName>
</protein>
<feature type="coiled-coil region" evidence="1">
    <location>
        <begin position="286"/>
        <end position="349"/>
    </location>
</feature>
<dbReference type="AlphaFoldDB" id="A0A6A2XGR9"/>
<evidence type="ECO:0000256" key="2">
    <source>
        <dbReference type="SAM" id="MobiDB-lite"/>
    </source>
</evidence>
<feature type="compositionally biased region" description="Polar residues" evidence="2">
    <location>
        <begin position="108"/>
        <end position="117"/>
    </location>
</feature>
<feature type="region of interest" description="Disordered" evidence="2">
    <location>
        <begin position="93"/>
        <end position="184"/>
    </location>
</feature>
<comment type="caution">
    <text evidence="3">The sequence shown here is derived from an EMBL/GenBank/DDBJ whole genome shotgun (WGS) entry which is preliminary data.</text>
</comment>
<dbReference type="EMBL" id="VEPZ02001408">
    <property type="protein sequence ID" value="KAE8674983.1"/>
    <property type="molecule type" value="Genomic_DNA"/>
</dbReference>
<keyword evidence="4" id="KW-1185">Reference proteome</keyword>
<sequence>MSSMVGSFRACTGTGLDKFRHNMESIRNTMLMHEDVFKHQVRELHRLYSVQKVLMDELKKDIKNNRFWTTTGESNLHVQGDTRARGFDLERPSGEEAATVVAEDHQAGPSSRTNQVMSIEDSDEDSEVELTLGIGIGGRGSSKKKLKNSSTSSQSIHNKEIKREFDSSASCSGPGTPVSSSSATFDQEKKLPHWLFQGENCHVLRWSVSSPLMAALRKPLLFLLLLPLIFSQITSQPSPGTVEVDSSDFGDAALKHKLDLLKSKSLALESTIAERMHEPRNNDESIREMETTIQDKSDSMQSSENEIEYLQRKTSPDSMKQMSNLHARAIELEKQVDNLKQKLEDVHGEWLPHWLAVLIPAWHRIGMNMGDLL</sequence>
<evidence type="ECO:0000313" key="4">
    <source>
        <dbReference type="Proteomes" id="UP000436088"/>
    </source>
</evidence>
<reference evidence="3" key="1">
    <citation type="submission" date="2019-09" db="EMBL/GenBank/DDBJ databases">
        <title>Draft genome information of white flower Hibiscus syriacus.</title>
        <authorList>
            <person name="Kim Y.-M."/>
        </authorList>
    </citation>
    <scope>NUCLEOTIDE SEQUENCE [LARGE SCALE GENOMIC DNA]</scope>
    <source>
        <strain evidence="3">YM2019G1</strain>
    </source>
</reference>
<gene>
    <name evidence="3" type="ORF">F3Y22_tig00111708pilonHSYRG00432</name>
</gene>
<dbReference type="Proteomes" id="UP000436088">
    <property type="component" value="Unassembled WGS sequence"/>
</dbReference>
<dbReference type="PANTHER" id="PTHR33167:SF33">
    <property type="entry name" value="MYB-CC TYPE TRANSCRIPTION FACTOR LHEQLE-CONTAINING DOMAIN-CONTAINING PROTEIN"/>
    <property type="match status" value="1"/>
</dbReference>
<dbReference type="Gene3D" id="1.20.1270.60">
    <property type="entry name" value="Arfaptin homology (AH) domain/BAR domain"/>
    <property type="match status" value="1"/>
</dbReference>
<keyword evidence="1" id="KW-0175">Coiled coil</keyword>
<dbReference type="InterPro" id="IPR027267">
    <property type="entry name" value="AH/BAR_dom_sf"/>
</dbReference>
<organism evidence="3 4">
    <name type="scientific">Hibiscus syriacus</name>
    <name type="common">Rose of Sharon</name>
    <dbReference type="NCBI Taxonomy" id="106335"/>
    <lineage>
        <taxon>Eukaryota</taxon>
        <taxon>Viridiplantae</taxon>
        <taxon>Streptophyta</taxon>
        <taxon>Embryophyta</taxon>
        <taxon>Tracheophyta</taxon>
        <taxon>Spermatophyta</taxon>
        <taxon>Magnoliopsida</taxon>
        <taxon>eudicotyledons</taxon>
        <taxon>Gunneridae</taxon>
        <taxon>Pentapetalae</taxon>
        <taxon>rosids</taxon>
        <taxon>malvids</taxon>
        <taxon>Malvales</taxon>
        <taxon>Malvaceae</taxon>
        <taxon>Malvoideae</taxon>
        <taxon>Hibiscus</taxon>
    </lineage>
</organism>
<name>A0A6A2XGR9_HIBSY</name>
<feature type="compositionally biased region" description="Basic and acidic residues" evidence="2">
    <location>
        <begin position="157"/>
        <end position="166"/>
    </location>
</feature>
<evidence type="ECO:0000256" key="1">
    <source>
        <dbReference type="SAM" id="Coils"/>
    </source>
</evidence>